<name>A0A5S5C0L2_9FLAO</name>
<proteinExistence type="predicted"/>
<dbReference type="AlphaFoldDB" id="A0A5S5C0L2"/>
<dbReference type="GO" id="GO:0003677">
    <property type="term" value="F:DNA binding"/>
    <property type="evidence" value="ECO:0007669"/>
    <property type="project" value="InterPro"/>
</dbReference>
<keyword evidence="2" id="KW-1185">Reference proteome</keyword>
<dbReference type="Proteomes" id="UP000324376">
    <property type="component" value="Unassembled WGS sequence"/>
</dbReference>
<gene>
    <name evidence="1" type="ORF">BD809_10675</name>
</gene>
<evidence type="ECO:0000313" key="1">
    <source>
        <dbReference type="EMBL" id="TYP72827.1"/>
    </source>
</evidence>
<protein>
    <recommendedName>
        <fullName evidence="3">HTH cro/C1-type domain-containing protein</fullName>
    </recommendedName>
</protein>
<dbReference type="RefSeq" id="WP_148782863.1">
    <property type="nucleotide sequence ID" value="NZ_VNHU01000006.1"/>
</dbReference>
<dbReference type="Gene3D" id="1.10.260.40">
    <property type="entry name" value="lambda repressor-like DNA-binding domains"/>
    <property type="match status" value="1"/>
</dbReference>
<dbReference type="EMBL" id="VNHU01000006">
    <property type="protein sequence ID" value="TYP72827.1"/>
    <property type="molecule type" value="Genomic_DNA"/>
</dbReference>
<sequence>MVKSKGLNRILEEIDKRGLSAYKISQHTNLTPKGIRKIKDRATENPRIATLNEIASFLGISTNTDQTSSITNRDTLNDEDLVILSYQVKKNWNQLLRLEDFKPFFFYQIAKTLDMEIEDIFTAALNKGK</sequence>
<accession>A0A5S5C0L2</accession>
<dbReference type="SUPFAM" id="SSF47413">
    <property type="entry name" value="lambda repressor-like DNA-binding domains"/>
    <property type="match status" value="1"/>
</dbReference>
<organism evidence="1 2">
    <name type="scientific">Aquimarina intermedia</name>
    <dbReference type="NCBI Taxonomy" id="350814"/>
    <lineage>
        <taxon>Bacteria</taxon>
        <taxon>Pseudomonadati</taxon>
        <taxon>Bacteroidota</taxon>
        <taxon>Flavobacteriia</taxon>
        <taxon>Flavobacteriales</taxon>
        <taxon>Flavobacteriaceae</taxon>
        <taxon>Aquimarina</taxon>
    </lineage>
</organism>
<evidence type="ECO:0000313" key="2">
    <source>
        <dbReference type="Proteomes" id="UP000324376"/>
    </source>
</evidence>
<dbReference type="InterPro" id="IPR010982">
    <property type="entry name" value="Lambda_DNA-bd_dom_sf"/>
</dbReference>
<evidence type="ECO:0008006" key="3">
    <source>
        <dbReference type="Google" id="ProtNLM"/>
    </source>
</evidence>
<reference evidence="1 2" key="1">
    <citation type="submission" date="2019-07" db="EMBL/GenBank/DDBJ databases">
        <title>Genomic Encyclopedia of Archaeal and Bacterial Type Strains, Phase II (KMG-II): from individual species to whole genera.</title>
        <authorList>
            <person name="Goeker M."/>
        </authorList>
    </citation>
    <scope>NUCLEOTIDE SEQUENCE [LARGE SCALE GENOMIC DNA]</scope>
    <source>
        <strain evidence="1 2">DSM 17527</strain>
    </source>
</reference>
<comment type="caution">
    <text evidence="1">The sequence shown here is derived from an EMBL/GenBank/DDBJ whole genome shotgun (WGS) entry which is preliminary data.</text>
</comment>